<name>A0A2C9U9A5_MANES</name>
<organism evidence="2">
    <name type="scientific">Manihot esculenta</name>
    <name type="common">Cassava</name>
    <name type="synonym">Jatropha manihot</name>
    <dbReference type="NCBI Taxonomy" id="3983"/>
    <lineage>
        <taxon>Eukaryota</taxon>
        <taxon>Viridiplantae</taxon>
        <taxon>Streptophyta</taxon>
        <taxon>Embryophyta</taxon>
        <taxon>Tracheophyta</taxon>
        <taxon>Spermatophyta</taxon>
        <taxon>Magnoliopsida</taxon>
        <taxon>eudicotyledons</taxon>
        <taxon>Gunneridae</taxon>
        <taxon>Pentapetalae</taxon>
        <taxon>rosids</taxon>
        <taxon>fabids</taxon>
        <taxon>Malpighiales</taxon>
        <taxon>Euphorbiaceae</taxon>
        <taxon>Crotonoideae</taxon>
        <taxon>Manihoteae</taxon>
        <taxon>Manihot</taxon>
    </lineage>
</organism>
<evidence type="ECO:0000313" key="2">
    <source>
        <dbReference type="EMBL" id="OAY26621.1"/>
    </source>
</evidence>
<keyword evidence="1" id="KW-1133">Transmembrane helix</keyword>
<dbReference type="AlphaFoldDB" id="A0A2C9U9A5"/>
<proteinExistence type="predicted"/>
<keyword evidence="1" id="KW-0812">Transmembrane</keyword>
<dbReference type="EMBL" id="CM004402">
    <property type="protein sequence ID" value="OAY26621.1"/>
    <property type="molecule type" value="Genomic_DNA"/>
</dbReference>
<evidence type="ECO:0000256" key="1">
    <source>
        <dbReference type="SAM" id="Phobius"/>
    </source>
</evidence>
<gene>
    <name evidence="2" type="ORF">MANES_16G061600</name>
</gene>
<feature type="transmembrane region" description="Helical" evidence="1">
    <location>
        <begin position="35"/>
        <end position="60"/>
    </location>
</feature>
<accession>A0A2C9U9A5</accession>
<reference evidence="2" key="1">
    <citation type="submission" date="2016-02" db="EMBL/GenBank/DDBJ databases">
        <title>WGS assembly of Manihot esculenta.</title>
        <authorList>
            <person name="Bredeson J.V."/>
            <person name="Prochnik S.E."/>
            <person name="Lyons J.B."/>
            <person name="Schmutz J."/>
            <person name="Grimwood J."/>
            <person name="Vrebalov J."/>
            <person name="Bart R.S."/>
            <person name="Amuge T."/>
            <person name="Ferguson M.E."/>
            <person name="Green R."/>
            <person name="Putnam N."/>
            <person name="Stites J."/>
            <person name="Rounsley S."/>
            <person name="Rokhsar D.S."/>
        </authorList>
    </citation>
    <scope>NUCLEOTIDE SEQUENCE [LARGE SCALE GENOMIC DNA]</scope>
    <source>
        <tissue evidence="2">Leaf</tissue>
    </source>
</reference>
<keyword evidence="1" id="KW-0472">Membrane</keyword>
<sequence length="66" mass="7199">MGYAWLPVCHKLEFNPISGLAVAGGVRGAKHTLSLFSLVSCFSLISLMISFCSLTSYLLCSWYSYG</sequence>
<protein>
    <submittedName>
        <fullName evidence="2">Uncharacterized protein</fullName>
    </submittedName>
</protein>